<dbReference type="PROSITE" id="PS00671">
    <property type="entry name" value="D_2_HYDROXYACID_DH_3"/>
    <property type="match status" value="1"/>
</dbReference>
<name>A0A644UEZ4_9ZZZZ</name>
<dbReference type="AlphaFoldDB" id="A0A644UEZ4"/>
<evidence type="ECO:0000259" key="5">
    <source>
        <dbReference type="Pfam" id="PF02826"/>
    </source>
</evidence>
<evidence type="ECO:0000313" key="6">
    <source>
        <dbReference type="EMBL" id="MPL77440.1"/>
    </source>
</evidence>
<gene>
    <name evidence="6" type="primary">pdxB_2</name>
    <name evidence="6" type="ORF">SDC9_23296</name>
</gene>
<evidence type="ECO:0000259" key="4">
    <source>
        <dbReference type="Pfam" id="PF00389"/>
    </source>
</evidence>
<dbReference type="FunFam" id="3.40.50.720:FF:000203">
    <property type="entry name" value="D-3-phosphoglycerate dehydrogenase (SerA)"/>
    <property type="match status" value="1"/>
</dbReference>
<comment type="similarity">
    <text evidence="1">Belongs to the D-isomer specific 2-hydroxyacid dehydrogenase family.</text>
</comment>
<protein>
    <submittedName>
        <fullName evidence="6">Erythronate-4-phosphate dehydrogenase</fullName>
        <ecNumber evidence="6">1.1.1.290</ecNumber>
    </submittedName>
</protein>
<comment type="caution">
    <text evidence="6">The sequence shown here is derived from an EMBL/GenBank/DDBJ whole genome shotgun (WGS) entry which is preliminary data.</text>
</comment>
<dbReference type="Pfam" id="PF02826">
    <property type="entry name" value="2-Hacid_dh_C"/>
    <property type="match status" value="1"/>
</dbReference>
<evidence type="ECO:0000256" key="1">
    <source>
        <dbReference type="ARBA" id="ARBA00005854"/>
    </source>
</evidence>
<evidence type="ECO:0000256" key="2">
    <source>
        <dbReference type="ARBA" id="ARBA00023002"/>
    </source>
</evidence>
<dbReference type="Pfam" id="PF00389">
    <property type="entry name" value="2-Hacid_dh"/>
    <property type="match status" value="1"/>
</dbReference>
<dbReference type="InterPro" id="IPR029752">
    <property type="entry name" value="D-isomer_DH_CS1"/>
</dbReference>
<evidence type="ECO:0000256" key="3">
    <source>
        <dbReference type="ARBA" id="ARBA00023027"/>
    </source>
</evidence>
<dbReference type="InterPro" id="IPR036291">
    <property type="entry name" value="NAD(P)-bd_dom_sf"/>
</dbReference>
<dbReference type="InterPro" id="IPR029753">
    <property type="entry name" value="D-isomer_DH_CS"/>
</dbReference>
<reference evidence="6" key="1">
    <citation type="submission" date="2019-08" db="EMBL/GenBank/DDBJ databases">
        <authorList>
            <person name="Kucharzyk K."/>
            <person name="Murdoch R.W."/>
            <person name="Higgins S."/>
            <person name="Loffler F."/>
        </authorList>
    </citation>
    <scope>NUCLEOTIDE SEQUENCE</scope>
</reference>
<dbReference type="InterPro" id="IPR006139">
    <property type="entry name" value="D-isomer_2_OHA_DH_cat_dom"/>
</dbReference>
<dbReference type="EC" id="1.1.1.290" evidence="6"/>
<dbReference type="PANTHER" id="PTHR43761">
    <property type="entry name" value="D-ISOMER SPECIFIC 2-HYDROXYACID DEHYDROGENASE FAMILY PROTEIN (AFU_ORTHOLOGUE AFUA_1G13630)"/>
    <property type="match status" value="1"/>
</dbReference>
<dbReference type="PROSITE" id="PS00065">
    <property type="entry name" value="D_2_HYDROXYACID_DH_1"/>
    <property type="match status" value="1"/>
</dbReference>
<dbReference type="Gene3D" id="3.40.50.720">
    <property type="entry name" value="NAD(P)-binding Rossmann-like Domain"/>
    <property type="match status" value="2"/>
</dbReference>
<proteinExistence type="inferred from homology"/>
<feature type="domain" description="D-isomer specific 2-hydroxyacid dehydrogenase NAD-binding" evidence="5">
    <location>
        <begin position="112"/>
        <end position="286"/>
    </location>
</feature>
<organism evidence="6">
    <name type="scientific">bioreactor metagenome</name>
    <dbReference type="NCBI Taxonomy" id="1076179"/>
    <lineage>
        <taxon>unclassified sequences</taxon>
        <taxon>metagenomes</taxon>
        <taxon>ecological metagenomes</taxon>
    </lineage>
</organism>
<dbReference type="EMBL" id="VSSQ01000107">
    <property type="protein sequence ID" value="MPL77440.1"/>
    <property type="molecule type" value="Genomic_DNA"/>
</dbReference>
<dbReference type="PANTHER" id="PTHR43761:SF1">
    <property type="entry name" value="D-ISOMER SPECIFIC 2-HYDROXYACID DEHYDROGENASE CATALYTIC DOMAIN-CONTAINING PROTEIN-RELATED"/>
    <property type="match status" value="1"/>
</dbReference>
<keyword evidence="2 6" id="KW-0560">Oxidoreductase</keyword>
<accession>A0A644UEZ4</accession>
<dbReference type="InterPro" id="IPR050418">
    <property type="entry name" value="D-iso_2-hydroxyacid_DH_PdxB"/>
</dbReference>
<feature type="domain" description="D-isomer specific 2-hydroxyacid dehydrogenase catalytic" evidence="4">
    <location>
        <begin position="24"/>
        <end position="308"/>
    </location>
</feature>
<dbReference type="InterPro" id="IPR006140">
    <property type="entry name" value="D-isomer_DH_NAD-bd"/>
</dbReference>
<dbReference type="SUPFAM" id="SSF51735">
    <property type="entry name" value="NAD(P)-binding Rossmann-fold domains"/>
    <property type="match status" value="1"/>
</dbReference>
<sequence>MKIVSVEPIGISIEKSEQIRKEFIELGHDFYCYMDRKEDEETLKERMHDADVVVISNIKLSSEVLKSSRKLKMLSVAFTGLDHIDLDYCTEHNIKVVNASGYATVGVAELAIGLMIDVCRHITLLDQDTRNGKTRNNFLGRQLRGKTIGIIGTGAIGLETAILLKAMGCNIIAWSRTEREEVKKLNIKYVSLKDLMKESDIISLHVPLNKETYHLINRDLLSLCKKDAILINTARGNVVDMEALAESLREGLLAGAGIDVFETEPPLAKNHPLINAPNCILTPHIAYATREAFDIRIDIVINNIKFWLNS</sequence>
<dbReference type="SUPFAM" id="SSF52283">
    <property type="entry name" value="Formate/glycerate dehydrogenase catalytic domain-like"/>
    <property type="match status" value="1"/>
</dbReference>
<dbReference type="GO" id="GO:0033711">
    <property type="term" value="F:4-phosphoerythronate dehydrogenase activity"/>
    <property type="evidence" value="ECO:0007669"/>
    <property type="project" value="UniProtKB-EC"/>
</dbReference>
<keyword evidence="3" id="KW-0520">NAD</keyword>
<dbReference type="GO" id="GO:0051287">
    <property type="term" value="F:NAD binding"/>
    <property type="evidence" value="ECO:0007669"/>
    <property type="project" value="InterPro"/>
</dbReference>